<dbReference type="AlphaFoldDB" id="A0A433L9I1"/>
<gene>
    <name evidence="1" type="ORF">ELY37_14925</name>
</gene>
<evidence type="ECO:0000313" key="2">
    <source>
        <dbReference type="Proteomes" id="UP000286912"/>
    </source>
</evidence>
<dbReference type="OrthoDB" id="5600793at2"/>
<protein>
    <submittedName>
        <fullName evidence="1">DUF2835 family protein</fullName>
    </submittedName>
</protein>
<dbReference type="Proteomes" id="UP000286912">
    <property type="component" value="Unassembled WGS sequence"/>
</dbReference>
<dbReference type="EMBL" id="RZHD01000007">
    <property type="protein sequence ID" value="RUR44383.1"/>
    <property type="molecule type" value="Genomic_DNA"/>
</dbReference>
<comment type="caution">
    <text evidence="1">The sequence shown here is derived from an EMBL/GenBank/DDBJ whole genome shotgun (WGS) entry which is preliminary data.</text>
</comment>
<dbReference type="RefSeq" id="WP_126949638.1">
    <property type="nucleotide sequence ID" value="NZ_RZHD01000007.1"/>
</dbReference>
<keyword evidence="2" id="KW-1185">Reference proteome</keyword>
<reference evidence="1 2" key="1">
    <citation type="submission" date="2018-12" db="EMBL/GenBank/DDBJ databases">
        <title>three novel Halomonas strain isolated from plants.</title>
        <authorList>
            <person name="Sun C."/>
        </authorList>
    </citation>
    <scope>NUCLEOTIDE SEQUENCE [LARGE SCALE GENOMIC DNA]</scope>
    <source>
        <strain evidence="1 2">RC</strain>
    </source>
</reference>
<accession>A0A433L9I1</accession>
<proteinExistence type="predicted"/>
<name>A0A433L9I1_9GAMM</name>
<dbReference type="InterPro" id="IPR021363">
    <property type="entry name" value="DUF2835"/>
</dbReference>
<evidence type="ECO:0000313" key="1">
    <source>
        <dbReference type="EMBL" id="RUR44383.1"/>
    </source>
</evidence>
<sequence length="75" mass="8362">MPSIDVIIHLSPDECLAHYEGRAANVRARSVDGRWVVFPAEAIRRVVGQNGVHGVFRLMFSTEGRFTNIQPLSGR</sequence>
<organism evidence="1 2">
    <name type="scientific">Vreelandella populi</name>
    <dbReference type="NCBI Taxonomy" id="2498858"/>
    <lineage>
        <taxon>Bacteria</taxon>
        <taxon>Pseudomonadati</taxon>
        <taxon>Pseudomonadota</taxon>
        <taxon>Gammaproteobacteria</taxon>
        <taxon>Oceanospirillales</taxon>
        <taxon>Halomonadaceae</taxon>
        <taxon>Vreelandella</taxon>
    </lineage>
</organism>
<dbReference type="Pfam" id="PF11197">
    <property type="entry name" value="DUF2835"/>
    <property type="match status" value="1"/>
</dbReference>